<feature type="coiled-coil region" evidence="1">
    <location>
        <begin position="34"/>
        <end position="61"/>
    </location>
</feature>
<evidence type="ECO:0000313" key="4">
    <source>
        <dbReference type="EMBL" id="RWX51095.1"/>
    </source>
</evidence>
<dbReference type="EMBL" id="MTKR01000156">
    <property type="protein sequence ID" value="RWX50050.1"/>
    <property type="molecule type" value="Genomic_DNA"/>
</dbReference>
<organism evidence="2 5">
    <name type="scientific">Candidatus Electrothrix marina</name>
    <dbReference type="NCBI Taxonomy" id="1859130"/>
    <lineage>
        <taxon>Bacteria</taxon>
        <taxon>Pseudomonadati</taxon>
        <taxon>Thermodesulfobacteriota</taxon>
        <taxon>Desulfobulbia</taxon>
        <taxon>Desulfobulbales</taxon>
        <taxon>Desulfobulbaceae</taxon>
        <taxon>Candidatus Electrothrix</taxon>
    </lineage>
</organism>
<dbReference type="EMBL" id="MTKS01000212">
    <property type="protein sequence ID" value="RWX51095.1"/>
    <property type="molecule type" value="Genomic_DNA"/>
</dbReference>
<reference evidence="5 6" key="1">
    <citation type="submission" date="2017-01" db="EMBL/GenBank/DDBJ databases">
        <title>The cable genome- insights into the physiology and evolution of filamentous bacteria capable of sulfide oxidation via long distance electron transfer.</title>
        <authorList>
            <person name="Schreiber L."/>
            <person name="Bjerg J.T."/>
            <person name="Boggild A."/>
            <person name="Van De Vossenberg J."/>
            <person name="Meysman F."/>
            <person name="Nielsen L.P."/>
            <person name="Schramm A."/>
            <person name="Kjeldsen K.U."/>
        </authorList>
    </citation>
    <scope>NUCLEOTIDE SEQUENCE [LARGE SCALE GENOMIC DNA]</scope>
    <source>
        <strain evidence="2">A2</strain>
        <strain evidence="3">A3</strain>
        <strain evidence="4">A5</strain>
    </source>
</reference>
<comment type="caution">
    <text evidence="2">The sequence shown here is derived from an EMBL/GenBank/DDBJ whole genome shotgun (WGS) entry which is preliminary data.</text>
</comment>
<dbReference type="AlphaFoldDB" id="A0A3S3QS42"/>
<proteinExistence type="predicted"/>
<dbReference type="Proteomes" id="UP000286862">
    <property type="component" value="Unassembled WGS sequence"/>
</dbReference>
<protein>
    <submittedName>
        <fullName evidence="2">Uncharacterized protein</fullName>
    </submittedName>
</protein>
<evidence type="ECO:0000313" key="2">
    <source>
        <dbReference type="EMBL" id="RWX46081.1"/>
    </source>
</evidence>
<keyword evidence="7" id="KW-1185">Reference proteome</keyword>
<sequence length="62" mass="7372">MCDDQNNVQKWREQGKAPCFTTSQKKKGRIRKPRMAELNETAEAKQKLRELKEKMLTLKEHL</sequence>
<dbReference type="Proteomes" id="UP000287615">
    <property type="component" value="Unassembled WGS sequence"/>
</dbReference>
<evidence type="ECO:0000313" key="6">
    <source>
        <dbReference type="Proteomes" id="UP000287615"/>
    </source>
</evidence>
<evidence type="ECO:0000313" key="3">
    <source>
        <dbReference type="EMBL" id="RWX50050.1"/>
    </source>
</evidence>
<evidence type="ECO:0000256" key="1">
    <source>
        <dbReference type="SAM" id="Coils"/>
    </source>
</evidence>
<accession>A0A3S3QS42</accession>
<dbReference type="Proteomes" id="UP000288892">
    <property type="component" value="Unassembled WGS sequence"/>
</dbReference>
<gene>
    <name evidence="2" type="ORF">VT99_12411</name>
    <name evidence="3" type="ORF">VU00_11561</name>
    <name evidence="4" type="ORF">VU01_12123</name>
</gene>
<name>A0A3S3QS42_9BACT</name>
<dbReference type="EMBL" id="MTKQ01000241">
    <property type="protein sequence ID" value="RWX46081.1"/>
    <property type="molecule type" value="Genomic_DNA"/>
</dbReference>
<keyword evidence="1" id="KW-0175">Coiled coil</keyword>
<evidence type="ECO:0000313" key="7">
    <source>
        <dbReference type="Proteomes" id="UP000288892"/>
    </source>
</evidence>
<evidence type="ECO:0000313" key="5">
    <source>
        <dbReference type="Proteomes" id="UP000286862"/>
    </source>
</evidence>